<feature type="compositionally biased region" description="Basic residues" evidence="1">
    <location>
        <begin position="155"/>
        <end position="167"/>
    </location>
</feature>
<dbReference type="Proteomes" id="UP000479190">
    <property type="component" value="Unassembled WGS sequence"/>
</dbReference>
<evidence type="ECO:0000256" key="1">
    <source>
        <dbReference type="SAM" id="MobiDB-lite"/>
    </source>
</evidence>
<feature type="compositionally biased region" description="Basic and acidic residues" evidence="1">
    <location>
        <begin position="207"/>
        <end position="217"/>
    </location>
</feature>
<accession>A0A6H5IVB5</accession>
<dbReference type="PANTHER" id="PTHR34239">
    <property type="entry name" value="APPLE DOMAIN-CONTAINING PROTEIN"/>
    <property type="match status" value="1"/>
</dbReference>
<gene>
    <name evidence="2" type="ORF">TBRA_LOCUS12704</name>
</gene>
<protein>
    <submittedName>
        <fullName evidence="2">Uncharacterized protein</fullName>
    </submittedName>
</protein>
<evidence type="ECO:0000313" key="2">
    <source>
        <dbReference type="EMBL" id="CAB0041018.1"/>
    </source>
</evidence>
<evidence type="ECO:0000313" key="3">
    <source>
        <dbReference type="Proteomes" id="UP000479190"/>
    </source>
</evidence>
<name>A0A6H5IVB5_9HYME</name>
<sequence length="217" mass="24934">MEDKYNIPVNCLFIDPARLNIEIKSSLPKAVASRDDRMVAKQAKLAVAISALASLTAKLLANEEIEKVKQLGILSDCCRILIDAQRDESLTWRALILPHLNLSVREYIEKETTVDEWLFGTNLEDKLRLTKSRVKSTKELLKEAPKVNDKESSKNLKRPQRYSTRIRRYQETKSQGGQSNRQKYSQARIYNNNSKTTQNARKSNTRAPERNETKLTQ</sequence>
<dbReference type="OrthoDB" id="6140287at2759"/>
<proteinExistence type="predicted"/>
<feature type="region of interest" description="Disordered" evidence="1">
    <location>
        <begin position="141"/>
        <end position="217"/>
    </location>
</feature>
<feature type="compositionally biased region" description="Basic and acidic residues" evidence="1">
    <location>
        <begin position="141"/>
        <end position="154"/>
    </location>
</feature>
<dbReference type="PANTHER" id="PTHR34239:SF2">
    <property type="entry name" value="TRANSPOSABLE ELEMENT P TRANSPOSASE_THAP9 CONSERVED DOMAIN-CONTAINING PROTEIN"/>
    <property type="match status" value="1"/>
</dbReference>
<keyword evidence="3" id="KW-1185">Reference proteome</keyword>
<reference evidence="2 3" key="1">
    <citation type="submission" date="2020-02" db="EMBL/GenBank/DDBJ databases">
        <authorList>
            <person name="Ferguson B K."/>
        </authorList>
    </citation>
    <scope>NUCLEOTIDE SEQUENCE [LARGE SCALE GENOMIC DNA]</scope>
</reference>
<organism evidence="2 3">
    <name type="scientific">Trichogramma brassicae</name>
    <dbReference type="NCBI Taxonomy" id="86971"/>
    <lineage>
        <taxon>Eukaryota</taxon>
        <taxon>Metazoa</taxon>
        <taxon>Ecdysozoa</taxon>
        <taxon>Arthropoda</taxon>
        <taxon>Hexapoda</taxon>
        <taxon>Insecta</taxon>
        <taxon>Pterygota</taxon>
        <taxon>Neoptera</taxon>
        <taxon>Endopterygota</taxon>
        <taxon>Hymenoptera</taxon>
        <taxon>Apocrita</taxon>
        <taxon>Proctotrupomorpha</taxon>
        <taxon>Chalcidoidea</taxon>
        <taxon>Trichogrammatidae</taxon>
        <taxon>Trichogramma</taxon>
    </lineage>
</organism>
<feature type="compositionally biased region" description="Polar residues" evidence="1">
    <location>
        <begin position="172"/>
        <end position="206"/>
    </location>
</feature>
<dbReference type="EMBL" id="CADCXV010001082">
    <property type="protein sequence ID" value="CAB0041018.1"/>
    <property type="molecule type" value="Genomic_DNA"/>
</dbReference>
<dbReference type="AlphaFoldDB" id="A0A6H5IVB5"/>